<dbReference type="AlphaFoldDB" id="A0A7Z0BHV6"/>
<dbReference type="RefSeq" id="WP_179782791.1">
    <property type="nucleotide sequence ID" value="NZ_JACCHK010000001.1"/>
</dbReference>
<keyword evidence="3" id="KW-1185">Reference proteome</keyword>
<sequence>MECPGCGVASARVHRRYERRLADMALGGRRVEIKLRVRLFVCEAATCGIRRFAEQVPELTFRYGRRSLLLAAALQVLGRPSGWPSVSGW</sequence>
<dbReference type="EMBL" id="JACCHK010000001">
    <property type="protein sequence ID" value="NYH45777.1"/>
    <property type="molecule type" value="Genomic_DNA"/>
</dbReference>
<evidence type="ECO:0000259" key="1">
    <source>
        <dbReference type="Pfam" id="PF14690"/>
    </source>
</evidence>
<protein>
    <submittedName>
        <fullName evidence="2">Transposase</fullName>
    </submittedName>
</protein>
<evidence type="ECO:0000313" key="2">
    <source>
        <dbReference type="EMBL" id="NYH45777.1"/>
    </source>
</evidence>
<evidence type="ECO:0000313" key="3">
    <source>
        <dbReference type="Proteomes" id="UP000523545"/>
    </source>
</evidence>
<dbReference type="InterPro" id="IPR029261">
    <property type="entry name" value="Transposase_Znf"/>
</dbReference>
<dbReference type="Proteomes" id="UP000523545">
    <property type="component" value="Unassembled WGS sequence"/>
</dbReference>
<reference evidence="2 3" key="1">
    <citation type="submission" date="2020-07" db="EMBL/GenBank/DDBJ databases">
        <title>Sequencing the genomes of 1000 actinobacteria strains.</title>
        <authorList>
            <person name="Klenk H.-P."/>
        </authorList>
    </citation>
    <scope>NUCLEOTIDE SEQUENCE [LARGE SCALE GENOMIC DNA]</scope>
    <source>
        <strain evidence="2 3">DSM 45876</strain>
    </source>
</reference>
<feature type="domain" description="Transposase IS204/IS1001/IS1096/IS1165 zinc-finger" evidence="1">
    <location>
        <begin position="2"/>
        <end position="44"/>
    </location>
</feature>
<proteinExistence type="predicted"/>
<gene>
    <name evidence="2" type="ORF">HNR22_005504</name>
</gene>
<dbReference type="Pfam" id="PF14690">
    <property type="entry name" value="Zn_ribbon_ISL3"/>
    <property type="match status" value="1"/>
</dbReference>
<name>A0A7Z0BHV6_9ACTN</name>
<accession>A0A7Z0BHV6</accession>
<organism evidence="2 3">
    <name type="scientific">Micromonospora jinlongensis</name>
    <dbReference type="NCBI Taxonomy" id="1287877"/>
    <lineage>
        <taxon>Bacteria</taxon>
        <taxon>Bacillati</taxon>
        <taxon>Actinomycetota</taxon>
        <taxon>Actinomycetes</taxon>
        <taxon>Micromonosporales</taxon>
        <taxon>Micromonosporaceae</taxon>
        <taxon>Micromonospora</taxon>
    </lineage>
</organism>
<comment type="caution">
    <text evidence="2">The sequence shown here is derived from an EMBL/GenBank/DDBJ whole genome shotgun (WGS) entry which is preliminary data.</text>
</comment>